<evidence type="ECO:0000259" key="1">
    <source>
        <dbReference type="Pfam" id="PF01494"/>
    </source>
</evidence>
<dbReference type="InterPro" id="IPR036188">
    <property type="entry name" value="FAD/NAD-bd_sf"/>
</dbReference>
<dbReference type="Gene3D" id="3.50.50.60">
    <property type="entry name" value="FAD/NAD(P)-binding domain"/>
    <property type="match status" value="1"/>
</dbReference>
<dbReference type="SUPFAM" id="SSF51905">
    <property type="entry name" value="FAD/NAD(P)-binding domain"/>
    <property type="match status" value="1"/>
</dbReference>
<reference evidence="2 3" key="1">
    <citation type="submission" date="2019-08" db="EMBL/GenBank/DDBJ databases">
        <title>Complete genome sequence of Candidatus Uab amorphum.</title>
        <authorList>
            <person name="Shiratori T."/>
            <person name="Suzuki S."/>
            <person name="Kakizawa Y."/>
            <person name="Ishida K."/>
        </authorList>
    </citation>
    <scope>NUCLEOTIDE SEQUENCE [LARGE SCALE GENOMIC DNA]</scope>
    <source>
        <strain evidence="2 3">SRT547</strain>
    </source>
</reference>
<organism evidence="2 3">
    <name type="scientific">Uabimicrobium amorphum</name>
    <dbReference type="NCBI Taxonomy" id="2596890"/>
    <lineage>
        <taxon>Bacteria</taxon>
        <taxon>Pseudomonadati</taxon>
        <taxon>Planctomycetota</taxon>
        <taxon>Candidatus Uabimicrobiia</taxon>
        <taxon>Candidatus Uabimicrobiales</taxon>
        <taxon>Candidatus Uabimicrobiaceae</taxon>
        <taxon>Candidatus Uabimicrobium</taxon>
    </lineage>
</organism>
<dbReference type="GO" id="GO:0071949">
    <property type="term" value="F:FAD binding"/>
    <property type="evidence" value="ECO:0007669"/>
    <property type="project" value="InterPro"/>
</dbReference>
<dbReference type="RefSeq" id="WP_151967047.1">
    <property type="nucleotide sequence ID" value="NZ_AP019860.1"/>
</dbReference>
<name>A0A5S9IKN4_UABAM</name>
<dbReference type="Pfam" id="PF01494">
    <property type="entry name" value="FAD_binding_3"/>
    <property type="match status" value="1"/>
</dbReference>
<gene>
    <name evidence="2" type="ORF">UABAM_01163</name>
</gene>
<sequence>MENLKSFYEVVVIGAGPAGSSAATFLAQLGHDVLLVEREKFPRHHIGESLMPNAYWQLKRLNVIDKLKEIGFVRKHSVQFVNDKGKASKPFYFKERNSHESSVTWQVERSEFDQMMLNNAAEHGAQIMSNTKVIDILQDNDTINGVVVKQGEHEHKINAKVVVDASGTSAFIARRLKIYEPDPHLNKGVLYTYFRGAMRECGVDEGTTIILHTEKKDGWFWYIPLKDNVVSVGVVSDIDKLFRDRTLSKCGIFMREVNRCKALKEKIQFATPIANVKVCKDFSYKSKQVAGNGYVLVGDAFSFIDPVYSSGVFLAMKSAEFAADAIHKALKADDVSAERLRSFEPQLLSGMESIKKLVYTFYDNGFSFAKFLKAYPQHQDILVDILIGDVFKDGIDEIFTAMENFQSPQMEYAQA</sequence>
<proteinExistence type="predicted"/>
<dbReference type="PANTHER" id="PTHR43747">
    <property type="entry name" value="FAD-BINDING PROTEIN"/>
    <property type="match status" value="1"/>
</dbReference>
<dbReference type="PANTHER" id="PTHR43747:SF1">
    <property type="entry name" value="SLR1998 PROTEIN"/>
    <property type="match status" value="1"/>
</dbReference>
<dbReference type="InterPro" id="IPR050816">
    <property type="entry name" value="Flavin-dep_Halogenase_NPB"/>
</dbReference>
<dbReference type="EMBL" id="AP019860">
    <property type="protein sequence ID" value="BBM82820.1"/>
    <property type="molecule type" value="Genomic_DNA"/>
</dbReference>
<protein>
    <submittedName>
        <fullName evidence="2">Alkylhalidase</fullName>
    </submittedName>
</protein>
<dbReference type="Proteomes" id="UP000326354">
    <property type="component" value="Chromosome"/>
</dbReference>
<evidence type="ECO:0000313" key="2">
    <source>
        <dbReference type="EMBL" id="BBM82820.1"/>
    </source>
</evidence>
<feature type="domain" description="FAD-binding" evidence="1">
    <location>
        <begin position="8"/>
        <end position="331"/>
    </location>
</feature>
<dbReference type="AlphaFoldDB" id="A0A5S9IKN4"/>
<accession>A0A5S9IKN4</accession>
<evidence type="ECO:0000313" key="3">
    <source>
        <dbReference type="Proteomes" id="UP000326354"/>
    </source>
</evidence>
<dbReference type="InterPro" id="IPR002938">
    <property type="entry name" value="FAD-bd"/>
</dbReference>
<dbReference type="OrthoDB" id="9806565at2"/>
<dbReference type="PRINTS" id="PR00420">
    <property type="entry name" value="RNGMNOXGNASE"/>
</dbReference>
<keyword evidence="3" id="KW-1185">Reference proteome</keyword>
<dbReference type="KEGG" id="uam:UABAM_01163"/>